<proteinExistence type="predicted"/>
<reference evidence="1" key="1">
    <citation type="submission" date="2018-05" db="EMBL/GenBank/DDBJ databases">
        <authorList>
            <person name="Lanie J.A."/>
            <person name="Ng W.-L."/>
            <person name="Kazmierczak K.M."/>
            <person name="Andrzejewski T.M."/>
            <person name="Davidsen T.M."/>
            <person name="Wayne K.J."/>
            <person name="Tettelin H."/>
            <person name="Glass J.I."/>
            <person name="Rusch D."/>
            <person name="Podicherti R."/>
            <person name="Tsui H.-C.T."/>
            <person name="Winkler M.E."/>
        </authorList>
    </citation>
    <scope>NUCLEOTIDE SEQUENCE</scope>
</reference>
<dbReference type="SUPFAM" id="SSF52402">
    <property type="entry name" value="Adenine nucleotide alpha hydrolases-like"/>
    <property type="match status" value="1"/>
</dbReference>
<gene>
    <name evidence="1" type="ORF">METZ01_LOCUS425674</name>
</gene>
<evidence type="ECO:0008006" key="2">
    <source>
        <dbReference type="Google" id="ProtNLM"/>
    </source>
</evidence>
<name>A0A382XPQ2_9ZZZZ</name>
<dbReference type="AlphaFoldDB" id="A0A382XPQ2"/>
<sequence>MSEKQQKLWAELNKALKPKRVFKKPTYFVEQPYYNLDKSESIIIKIPHDTDYTIPPREVKRLGIWCSGGADSTALLYLLAKTIQDHDLDLHIQPMTVRRQRPWNPIKAAPVIEKVCEILNFDKMLPHQIYYPPLEDPNQTEWQEFMDRDRENCKNGVWHVLYDGLTSNPPEDEMPYENLEEHRRGENIEKPLEALARDHMRPLYQINKRFIADIY</sequence>
<dbReference type="InterPro" id="IPR014729">
    <property type="entry name" value="Rossmann-like_a/b/a_fold"/>
</dbReference>
<protein>
    <recommendedName>
        <fullName evidence="2">Phosphoadenosine phosphosulphate reductase domain-containing protein</fullName>
    </recommendedName>
</protein>
<evidence type="ECO:0000313" key="1">
    <source>
        <dbReference type="EMBL" id="SVD72820.1"/>
    </source>
</evidence>
<feature type="non-terminal residue" evidence="1">
    <location>
        <position position="215"/>
    </location>
</feature>
<dbReference type="Gene3D" id="3.40.50.620">
    <property type="entry name" value="HUPs"/>
    <property type="match status" value="1"/>
</dbReference>
<dbReference type="EMBL" id="UINC01169334">
    <property type="protein sequence ID" value="SVD72820.1"/>
    <property type="molecule type" value="Genomic_DNA"/>
</dbReference>
<organism evidence="1">
    <name type="scientific">marine metagenome</name>
    <dbReference type="NCBI Taxonomy" id="408172"/>
    <lineage>
        <taxon>unclassified sequences</taxon>
        <taxon>metagenomes</taxon>
        <taxon>ecological metagenomes</taxon>
    </lineage>
</organism>
<accession>A0A382XPQ2</accession>